<name>A0A0E0HEX6_ORYNI</name>
<evidence type="ECO:0000313" key="3">
    <source>
        <dbReference type="Proteomes" id="UP000006591"/>
    </source>
</evidence>
<reference evidence="2" key="2">
    <citation type="submission" date="2018-04" db="EMBL/GenBank/DDBJ databases">
        <title>OnivRS2 (Oryza nivara Reference Sequence Version 2).</title>
        <authorList>
            <person name="Zhang J."/>
            <person name="Kudrna D."/>
            <person name="Lee S."/>
            <person name="Talag J."/>
            <person name="Rajasekar S."/>
            <person name="Welchert J."/>
            <person name="Hsing Y.-I."/>
            <person name="Wing R.A."/>
        </authorList>
    </citation>
    <scope>NUCLEOTIDE SEQUENCE [LARGE SCALE GENOMIC DNA]</scope>
    <source>
        <strain evidence="2">SL10</strain>
    </source>
</reference>
<evidence type="ECO:0000256" key="1">
    <source>
        <dbReference type="SAM" id="MobiDB-lite"/>
    </source>
</evidence>
<dbReference type="AlphaFoldDB" id="A0A0E0HEX6"/>
<sequence>MPARRLSLQPLRHLSQKRIAALRVDFTGDHRATASPSSRTHSRRRQGRDEGGNGDHGEPAPLTTEDLRRRHAAGGD</sequence>
<evidence type="ECO:0000313" key="2">
    <source>
        <dbReference type="EnsemblPlants" id="ONIVA05G18490.1"/>
    </source>
</evidence>
<dbReference type="Proteomes" id="UP000006591">
    <property type="component" value="Chromosome 5"/>
</dbReference>
<feature type="compositionally biased region" description="Basic and acidic residues" evidence="1">
    <location>
        <begin position="47"/>
        <end position="58"/>
    </location>
</feature>
<proteinExistence type="predicted"/>
<dbReference type="HOGENOM" id="CLU_2658739_0_0_1"/>
<accession>A0A0E0HEX6</accession>
<dbReference type="Gramene" id="ONIVA05G18490.1">
    <property type="protein sequence ID" value="ONIVA05G18490.1"/>
    <property type="gene ID" value="ONIVA05G18490"/>
</dbReference>
<protein>
    <submittedName>
        <fullName evidence="2">Uncharacterized protein</fullName>
    </submittedName>
</protein>
<keyword evidence="3" id="KW-1185">Reference proteome</keyword>
<dbReference type="EnsemblPlants" id="ONIVA05G18490.1">
    <property type="protein sequence ID" value="ONIVA05G18490.1"/>
    <property type="gene ID" value="ONIVA05G18490"/>
</dbReference>
<organism evidence="2">
    <name type="scientific">Oryza nivara</name>
    <name type="common">Indian wild rice</name>
    <name type="synonym">Oryza sativa f. spontanea</name>
    <dbReference type="NCBI Taxonomy" id="4536"/>
    <lineage>
        <taxon>Eukaryota</taxon>
        <taxon>Viridiplantae</taxon>
        <taxon>Streptophyta</taxon>
        <taxon>Embryophyta</taxon>
        <taxon>Tracheophyta</taxon>
        <taxon>Spermatophyta</taxon>
        <taxon>Magnoliopsida</taxon>
        <taxon>Liliopsida</taxon>
        <taxon>Poales</taxon>
        <taxon>Poaceae</taxon>
        <taxon>BOP clade</taxon>
        <taxon>Oryzoideae</taxon>
        <taxon>Oryzeae</taxon>
        <taxon>Oryzinae</taxon>
        <taxon>Oryza</taxon>
    </lineage>
</organism>
<reference evidence="2" key="1">
    <citation type="submission" date="2015-04" db="UniProtKB">
        <authorList>
            <consortium name="EnsemblPlants"/>
        </authorList>
    </citation>
    <scope>IDENTIFICATION</scope>
    <source>
        <strain evidence="2">SL10</strain>
    </source>
</reference>
<feature type="region of interest" description="Disordered" evidence="1">
    <location>
        <begin position="25"/>
        <end position="76"/>
    </location>
</feature>